<dbReference type="InterPro" id="IPR013762">
    <property type="entry name" value="Integrase-like_cat_sf"/>
</dbReference>
<sequence>MAELSKQSPKNKPNEKLKPSTINKAKSVFSSMMQYTIRPLHIITQNPCHDVEQYTLPPKQQLVWTQDQINYFLSLQSVKASFYYDMLCLSFSTAMAPEEVCGFQESDLKSSFLSLHQALDKYDCISDMKRPGRHRKLIIPDELAVLLQKRLALKNTWRLQPDFLENDLLFTYKDGRRINPNVYQEILRNYF</sequence>
<keyword evidence="2" id="KW-0233">DNA recombination</keyword>
<dbReference type="EMBL" id="ABAX03000005">
    <property type="protein sequence ID" value="EDR98578.1"/>
    <property type="molecule type" value="Genomic_DNA"/>
</dbReference>
<accession>B0MAQ3</accession>
<evidence type="ECO:0000256" key="1">
    <source>
        <dbReference type="ARBA" id="ARBA00023125"/>
    </source>
</evidence>
<evidence type="ECO:0000313" key="4">
    <source>
        <dbReference type="Proteomes" id="UP000004935"/>
    </source>
</evidence>
<dbReference type="GO" id="GO:0015074">
    <property type="term" value="P:DNA integration"/>
    <property type="evidence" value="ECO:0007669"/>
    <property type="project" value="InterPro"/>
</dbReference>
<gene>
    <name evidence="3" type="ORF">ANACAC_00628</name>
</gene>
<dbReference type="Gene3D" id="1.10.150.130">
    <property type="match status" value="1"/>
</dbReference>
<dbReference type="InterPro" id="IPR010998">
    <property type="entry name" value="Integrase_recombinase_N"/>
</dbReference>
<dbReference type="Proteomes" id="UP000004935">
    <property type="component" value="Unassembled WGS sequence"/>
</dbReference>
<dbReference type="Gene3D" id="1.10.443.10">
    <property type="entry name" value="Intergrase catalytic core"/>
    <property type="match status" value="1"/>
</dbReference>
<organism evidence="3 4">
    <name type="scientific">Anaerostipes caccae (strain DSM 14662 / CCUG 47493 / JCM 13470 / NCIMB 13811 / L1-92)</name>
    <dbReference type="NCBI Taxonomy" id="411490"/>
    <lineage>
        <taxon>Bacteria</taxon>
        <taxon>Bacillati</taxon>
        <taxon>Bacillota</taxon>
        <taxon>Clostridia</taxon>
        <taxon>Lachnospirales</taxon>
        <taxon>Lachnospiraceae</taxon>
        <taxon>Anaerostipes</taxon>
    </lineage>
</organism>
<keyword evidence="1" id="KW-0238">DNA-binding</keyword>
<evidence type="ECO:0000313" key="3">
    <source>
        <dbReference type="EMBL" id="EDR98578.1"/>
    </source>
</evidence>
<name>B0MAQ3_ANACD</name>
<dbReference type="GO" id="GO:0006310">
    <property type="term" value="P:DNA recombination"/>
    <property type="evidence" value="ECO:0007669"/>
    <property type="project" value="UniProtKB-KW"/>
</dbReference>
<dbReference type="InterPro" id="IPR011010">
    <property type="entry name" value="DNA_brk_join_enz"/>
</dbReference>
<keyword evidence="4" id="KW-1185">Reference proteome</keyword>
<dbReference type="HOGENOM" id="CLU_1253784_0_0_9"/>
<reference evidence="3" key="2">
    <citation type="submission" date="2013-11" db="EMBL/GenBank/DDBJ databases">
        <title>Draft genome sequence of Anaerostipes caccae (DSM 14662).</title>
        <authorList>
            <person name="Sudarsanam P."/>
            <person name="Ley R."/>
            <person name="Guruge J."/>
            <person name="Turnbaugh P.J."/>
            <person name="Mahowald M."/>
            <person name="Liep D."/>
            <person name="Gordon J."/>
        </authorList>
    </citation>
    <scope>NUCLEOTIDE SEQUENCE</scope>
    <source>
        <strain evidence="3">DSM 14662</strain>
    </source>
</reference>
<dbReference type="SUPFAM" id="SSF56349">
    <property type="entry name" value="DNA breaking-rejoining enzymes"/>
    <property type="match status" value="1"/>
</dbReference>
<dbReference type="AlphaFoldDB" id="B0MAQ3"/>
<protein>
    <submittedName>
        <fullName evidence="3">Uncharacterized protein</fullName>
    </submittedName>
</protein>
<evidence type="ECO:0000256" key="2">
    <source>
        <dbReference type="ARBA" id="ARBA00023172"/>
    </source>
</evidence>
<dbReference type="RefSeq" id="WP_006566136.1">
    <property type="nucleotide sequence ID" value="NZ_AP023027.1"/>
</dbReference>
<reference evidence="3" key="1">
    <citation type="submission" date="2007-11" db="EMBL/GenBank/DDBJ databases">
        <authorList>
            <person name="Fulton L."/>
            <person name="Clifton S."/>
            <person name="Fulton B."/>
            <person name="Xu J."/>
            <person name="Minx P."/>
            <person name="Pepin K.H."/>
            <person name="Johnson M."/>
            <person name="Thiruvilangam P."/>
            <person name="Bhonagiri V."/>
            <person name="Nash W.E."/>
            <person name="Mardis E.R."/>
            <person name="Wilson R.K."/>
        </authorList>
    </citation>
    <scope>NUCLEOTIDE SEQUENCE [LARGE SCALE GENOMIC DNA]</scope>
    <source>
        <strain evidence="3">DSM 14662</strain>
    </source>
</reference>
<proteinExistence type="predicted"/>
<dbReference type="GO" id="GO:0003677">
    <property type="term" value="F:DNA binding"/>
    <property type="evidence" value="ECO:0007669"/>
    <property type="project" value="UniProtKB-KW"/>
</dbReference>
<dbReference type="STRING" id="411490.ANACAC_00628"/>
<comment type="caution">
    <text evidence="3">The sequence shown here is derived from an EMBL/GenBank/DDBJ whole genome shotgun (WGS) entry which is preliminary data.</text>
</comment>